<keyword evidence="3" id="KW-1185">Reference proteome</keyword>
<keyword evidence="2" id="KW-0282">Flagellum</keyword>
<protein>
    <submittedName>
        <fullName evidence="2">Flagellar biosynthesis protein FlhB</fullName>
    </submittedName>
</protein>
<dbReference type="Pfam" id="PF01312">
    <property type="entry name" value="Bac_export_2"/>
    <property type="match status" value="1"/>
</dbReference>
<dbReference type="InterPro" id="IPR029025">
    <property type="entry name" value="T3SS_substrate_exporter_C"/>
</dbReference>
<dbReference type="RefSeq" id="WP_137998571.1">
    <property type="nucleotide sequence ID" value="NZ_SJDU01000199.1"/>
</dbReference>
<keyword evidence="2" id="KW-0969">Cilium</keyword>
<organism evidence="2 3">
    <name type="scientific">Brachyspira catarrhinii</name>
    <dbReference type="NCBI Taxonomy" id="2528966"/>
    <lineage>
        <taxon>Bacteria</taxon>
        <taxon>Pseudomonadati</taxon>
        <taxon>Spirochaetota</taxon>
        <taxon>Spirochaetia</taxon>
        <taxon>Brachyspirales</taxon>
        <taxon>Brachyspiraceae</taxon>
        <taxon>Brachyspira</taxon>
    </lineage>
</organism>
<comment type="similarity">
    <text evidence="1">Belongs to the type III secretion exporter family.</text>
</comment>
<evidence type="ECO:0000313" key="2">
    <source>
        <dbReference type="EMBL" id="TKZ34420.1"/>
    </source>
</evidence>
<comment type="caution">
    <text evidence="2">The sequence shown here is derived from an EMBL/GenBank/DDBJ whole genome shotgun (WGS) entry which is preliminary data.</text>
</comment>
<gene>
    <name evidence="2" type="ORF">EZH24_07900</name>
</gene>
<dbReference type="PANTHER" id="PTHR30531:SF12">
    <property type="entry name" value="FLAGELLAR BIOSYNTHETIC PROTEIN FLHB"/>
    <property type="match status" value="1"/>
</dbReference>
<name>A0ABY2TPZ0_9SPIR</name>
<proteinExistence type="inferred from homology"/>
<keyword evidence="2" id="KW-0966">Cell projection</keyword>
<dbReference type="EMBL" id="SJDU01000199">
    <property type="protein sequence ID" value="TKZ34420.1"/>
    <property type="molecule type" value="Genomic_DNA"/>
</dbReference>
<dbReference type="PANTHER" id="PTHR30531">
    <property type="entry name" value="FLAGELLAR BIOSYNTHETIC PROTEIN FLHB"/>
    <property type="match status" value="1"/>
</dbReference>
<evidence type="ECO:0000256" key="1">
    <source>
        <dbReference type="ARBA" id="ARBA00010690"/>
    </source>
</evidence>
<dbReference type="SUPFAM" id="SSF160544">
    <property type="entry name" value="EscU C-terminal domain-like"/>
    <property type="match status" value="1"/>
</dbReference>
<dbReference type="Gene3D" id="3.40.1690.10">
    <property type="entry name" value="secretion proteins EscU"/>
    <property type="match status" value="1"/>
</dbReference>
<dbReference type="Proteomes" id="UP000310168">
    <property type="component" value="Unassembled WGS sequence"/>
</dbReference>
<dbReference type="InterPro" id="IPR006135">
    <property type="entry name" value="T3SS_substrate_exporter"/>
</dbReference>
<accession>A0ABY2TPZ0</accession>
<reference evidence="2 3" key="1">
    <citation type="journal article" date="2019" name="Anaerobe">
        <title>Brachyspira catarrhinii sp. nov., an anaerobic intestinal spirochaete isolated from vervet monkeys may have been misidentified as Brachyspira aalborgi in previous studies.</title>
        <authorList>
            <person name="Phillips N.D."/>
            <person name="La T."/>
            <person name="Hampson D.J."/>
        </authorList>
    </citation>
    <scope>NUCLEOTIDE SEQUENCE [LARGE SCALE GENOMIC DNA]</scope>
    <source>
        <strain evidence="2 3">Z12</strain>
    </source>
</reference>
<sequence length="87" mass="10001">MNKDIENAIALLYDKEIHNAPVVISKGEKLLARQMVYLAKKYNIPIVEDEKTAKTLIKLDIGEEIPYSLYEAVSIILRHVYKLKESL</sequence>
<evidence type="ECO:0000313" key="3">
    <source>
        <dbReference type="Proteomes" id="UP000310168"/>
    </source>
</evidence>